<evidence type="ECO:0000313" key="4">
    <source>
        <dbReference type="EMBL" id="QEC57209.1"/>
    </source>
</evidence>
<organism evidence="4 5">
    <name type="scientific">Flavisolibacter ginsenosidimutans</name>
    <dbReference type="NCBI Taxonomy" id="661481"/>
    <lineage>
        <taxon>Bacteria</taxon>
        <taxon>Pseudomonadati</taxon>
        <taxon>Bacteroidota</taxon>
        <taxon>Chitinophagia</taxon>
        <taxon>Chitinophagales</taxon>
        <taxon>Chitinophagaceae</taxon>
        <taxon>Flavisolibacter</taxon>
    </lineage>
</organism>
<dbReference type="InterPro" id="IPR001789">
    <property type="entry name" value="Sig_transdc_resp-reg_receiver"/>
</dbReference>
<dbReference type="Proteomes" id="UP000321204">
    <property type="component" value="Chromosome"/>
</dbReference>
<dbReference type="EMBL" id="CP042433">
    <property type="protein sequence ID" value="QEC57209.1"/>
    <property type="molecule type" value="Genomic_DNA"/>
</dbReference>
<dbReference type="GO" id="GO:0000160">
    <property type="term" value="P:phosphorelay signal transduction system"/>
    <property type="evidence" value="ECO:0007669"/>
    <property type="project" value="InterPro"/>
</dbReference>
<accession>A0A5B8UM08</accession>
<dbReference type="InterPro" id="IPR050595">
    <property type="entry name" value="Bact_response_regulator"/>
</dbReference>
<evidence type="ECO:0000259" key="3">
    <source>
        <dbReference type="PROSITE" id="PS50110"/>
    </source>
</evidence>
<gene>
    <name evidence="4" type="ORF">FSB75_15325</name>
</gene>
<dbReference type="AlphaFoldDB" id="A0A5B8UM08"/>
<dbReference type="PROSITE" id="PS50110">
    <property type="entry name" value="RESPONSE_REGULATORY"/>
    <property type="match status" value="1"/>
</dbReference>
<keyword evidence="5" id="KW-1185">Reference proteome</keyword>
<proteinExistence type="predicted"/>
<protein>
    <submittedName>
        <fullName evidence="4">Response regulator</fullName>
    </submittedName>
</protein>
<dbReference type="SMART" id="SM00448">
    <property type="entry name" value="REC"/>
    <property type="match status" value="1"/>
</dbReference>
<feature type="domain" description="Response regulatory" evidence="3">
    <location>
        <begin position="5"/>
        <end position="128"/>
    </location>
</feature>
<dbReference type="InterPro" id="IPR011006">
    <property type="entry name" value="CheY-like_superfamily"/>
</dbReference>
<dbReference type="RefSeq" id="WP_146789287.1">
    <property type="nucleotide sequence ID" value="NZ_BAABIO010000003.1"/>
</dbReference>
<feature type="modified residue" description="4-aspartylphosphate" evidence="2">
    <location>
        <position position="61"/>
    </location>
</feature>
<reference evidence="4 5" key="1">
    <citation type="journal article" date="2015" name="Int. J. Syst. Evol. Microbiol.">
        <title>Flavisolibacter ginsenosidimutans sp. nov., with ginsenoside-converting activity isolated from soil used for cultivating ginseng.</title>
        <authorList>
            <person name="Zhao Y."/>
            <person name="Liu Q."/>
            <person name="Kang M.S."/>
            <person name="Jin F."/>
            <person name="Yu H."/>
            <person name="Im W.T."/>
        </authorList>
    </citation>
    <scope>NUCLEOTIDE SEQUENCE [LARGE SCALE GENOMIC DNA]</scope>
    <source>
        <strain evidence="4 5">Gsoil 636</strain>
    </source>
</reference>
<dbReference type="KEGG" id="fgg:FSB75_15325"/>
<dbReference type="PANTHER" id="PTHR44591:SF3">
    <property type="entry name" value="RESPONSE REGULATORY DOMAIN-CONTAINING PROTEIN"/>
    <property type="match status" value="1"/>
</dbReference>
<evidence type="ECO:0000256" key="2">
    <source>
        <dbReference type="PROSITE-ProRule" id="PRU00169"/>
    </source>
</evidence>
<dbReference type="PANTHER" id="PTHR44591">
    <property type="entry name" value="STRESS RESPONSE REGULATOR PROTEIN 1"/>
    <property type="match status" value="1"/>
</dbReference>
<dbReference type="OrthoDB" id="952767at2"/>
<dbReference type="Gene3D" id="3.40.50.2300">
    <property type="match status" value="1"/>
</dbReference>
<evidence type="ECO:0000256" key="1">
    <source>
        <dbReference type="ARBA" id="ARBA00022553"/>
    </source>
</evidence>
<keyword evidence="1 2" id="KW-0597">Phosphoprotein</keyword>
<dbReference type="SUPFAM" id="SSF52172">
    <property type="entry name" value="CheY-like"/>
    <property type="match status" value="1"/>
</dbReference>
<name>A0A5B8UM08_9BACT</name>
<sequence>MVKRKILIAEDDADDQQFFTDFLQLRTDVVLLPIVENGEELLKALNNLSYENDLPHYIILDQNMPRKNGLQTLQTLKADERFSHIPVMIYSTFTDENLIQCGAESGACLVFPKPLSKAGYNEMLDALFATAG</sequence>
<evidence type="ECO:0000313" key="5">
    <source>
        <dbReference type="Proteomes" id="UP000321204"/>
    </source>
</evidence>
<dbReference type="Pfam" id="PF00072">
    <property type="entry name" value="Response_reg"/>
    <property type="match status" value="1"/>
</dbReference>